<keyword evidence="10 11" id="KW-0687">Ribonucleoprotein</keyword>
<comment type="function">
    <text evidence="11">Component of the signal recognition particle (SRP) complex, a ribonucleoprotein complex that mediates the cotranslational targeting of secretory and membrane proteins to the endoplasmic reticulum (ER).</text>
</comment>
<dbReference type="OrthoDB" id="5421607at2759"/>
<accession>A0A1W4X8G0</accession>
<keyword evidence="8" id="KW-0256">Endoplasmic reticulum</keyword>
<dbReference type="Proteomes" id="UP000192223">
    <property type="component" value="Unplaced"/>
</dbReference>
<evidence type="ECO:0000256" key="7">
    <source>
        <dbReference type="ARBA" id="ARBA00022803"/>
    </source>
</evidence>
<organism evidence="14 15">
    <name type="scientific">Agrilus planipennis</name>
    <name type="common">Emerald ash borer</name>
    <name type="synonym">Agrilus marcopoli</name>
    <dbReference type="NCBI Taxonomy" id="224129"/>
    <lineage>
        <taxon>Eukaryota</taxon>
        <taxon>Metazoa</taxon>
        <taxon>Ecdysozoa</taxon>
        <taxon>Arthropoda</taxon>
        <taxon>Hexapoda</taxon>
        <taxon>Insecta</taxon>
        <taxon>Pterygota</taxon>
        <taxon>Neoptera</taxon>
        <taxon>Endopterygota</taxon>
        <taxon>Coleoptera</taxon>
        <taxon>Polyphaga</taxon>
        <taxon>Elateriformia</taxon>
        <taxon>Buprestoidea</taxon>
        <taxon>Buprestidae</taxon>
        <taxon>Agrilinae</taxon>
        <taxon>Agrilus</taxon>
    </lineage>
</organism>
<feature type="compositionally biased region" description="Basic residues" evidence="12">
    <location>
        <begin position="632"/>
        <end position="645"/>
    </location>
</feature>
<dbReference type="PIRSF" id="PIRSF038922">
    <property type="entry name" value="SRP72"/>
    <property type="match status" value="1"/>
</dbReference>
<keyword evidence="5 11" id="KW-0963">Cytoplasm</keyword>
<name>A0A1W4X8G0_AGRPL</name>
<dbReference type="GO" id="GO:0005786">
    <property type="term" value="C:signal recognition particle, endoplasmic reticulum targeting"/>
    <property type="evidence" value="ECO:0007669"/>
    <property type="project" value="UniProtKB-UniRule"/>
</dbReference>
<dbReference type="CTD" id="6731"/>
<feature type="compositionally biased region" description="Basic and acidic residues" evidence="12">
    <location>
        <begin position="567"/>
        <end position="579"/>
    </location>
</feature>
<reference evidence="15" key="1">
    <citation type="submission" date="2025-08" db="UniProtKB">
        <authorList>
            <consortium name="RefSeq"/>
        </authorList>
    </citation>
    <scope>IDENTIFICATION</scope>
    <source>
        <tissue evidence="15">Entire body</tissue>
    </source>
</reference>
<feature type="compositionally biased region" description="Polar residues" evidence="12">
    <location>
        <begin position="595"/>
        <end position="606"/>
    </location>
</feature>
<proteinExistence type="inferred from homology"/>
<evidence type="ECO:0000256" key="9">
    <source>
        <dbReference type="ARBA" id="ARBA00023135"/>
    </source>
</evidence>
<dbReference type="RefSeq" id="XP_018328625.1">
    <property type="nucleotide sequence ID" value="XM_018473123.1"/>
</dbReference>
<feature type="region of interest" description="Disordered" evidence="12">
    <location>
        <begin position="533"/>
        <end position="645"/>
    </location>
</feature>
<dbReference type="Pfam" id="PF17004">
    <property type="entry name" value="SRP_TPR_like"/>
    <property type="match status" value="1"/>
</dbReference>
<dbReference type="KEGG" id="apln:108739284"/>
<evidence type="ECO:0000313" key="14">
    <source>
        <dbReference type="Proteomes" id="UP000192223"/>
    </source>
</evidence>
<dbReference type="FunCoup" id="A0A1W4X8G0">
    <property type="interactions" value="1157"/>
</dbReference>
<dbReference type="Gene3D" id="1.25.40.10">
    <property type="entry name" value="Tetratricopeptide repeat domain"/>
    <property type="match status" value="2"/>
</dbReference>
<gene>
    <name evidence="15" type="primary">LOC108739284</name>
</gene>
<evidence type="ECO:0000256" key="2">
    <source>
        <dbReference type="ARBA" id="ARBA00004496"/>
    </source>
</evidence>
<sequence>MADKAAREKLLTSNYYDIFRYSQDGEWDRAFKASNRVIHMAPLEYKALHCKIVCLIQQSKFDEALAVINKNQSNLGELTFEKAYCQYRLNQPELAFKILENDDKSNKTQELKVQVLYRLERYQDAFNLYKKLINAVNDEYEDERKTNLTAALSLFENKNQIIEELQNIPEDTYEQCYNKSCCLIALEQFSEVEKKLKQCEKMCRDSLDEEGCSEEEINVELSLIRIQLAYVYQKLGRIKEAQQIYTSCLKLKLDDPALIAVAGNNSVVINKDQNIFDSKKKMKSATSESLIHKLPSRQRKFIALNNAIFLYYTNQFDQCTKACKFVEQNWPELSCQAHIVSALCTAKKENVFNAVNSLKNVKTRNSSEDLLIKLTCTQLLLAQGEKQEACKILESLGDNSYKPGIVGALITLHLGMGNEETASKFFEMTVDWYKKNKVKGDLSSMWRQAAEFHIQNGHPQVAASSLEELLKFNPQDKKTIAQLVLVYALFDKNKVKSLSEKLPSIGQFAKDIDLESLESSSWLTIKKVSTKIEMSPNTPKGDATQKKKTKKRKGKLPKYYDPNIPPDPERWLPKYERSGYRKKRDRRLKEVIKGSQGTASGQSDQYDFSKTEAGSHESPVSSVEPSPAARANMRKTHQKKKNKRR</sequence>
<keyword evidence="14" id="KW-1185">Reference proteome</keyword>
<feature type="domain" description="Signal recognition particle SRP72 subunit RNA-binding" evidence="13">
    <location>
        <begin position="531"/>
        <end position="582"/>
    </location>
</feature>
<dbReference type="InParanoid" id="A0A1W4X8G0"/>
<dbReference type="InterPro" id="IPR011990">
    <property type="entry name" value="TPR-like_helical_dom_sf"/>
</dbReference>
<dbReference type="AlphaFoldDB" id="A0A1W4X8G0"/>
<evidence type="ECO:0000256" key="1">
    <source>
        <dbReference type="ARBA" id="ARBA00004240"/>
    </source>
</evidence>
<protein>
    <recommendedName>
        <fullName evidence="4 11">Signal recognition particle subunit SRP72</fullName>
    </recommendedName>
</protein>
<evidence type="ECO:0000256" key="10">
    <source>
        <dbReference type="ARBA" id="ARBA00023274"/>
    </source>
</evidence>
<evidence type="ECO:0000256" key="12">
    <source>
        <dbReference type="SAM" id="MobiDB-lite"/>
    </source>
</evidence>
<dbReference type="Pfam" id="PF08492">
    <property type="entry name" value="SRP72"/>
    <property type="match status" value="1"/>
</dbReference>
<comment type="similarity">
    <text evidence="3 11">Belongs to the SRP72 family.</text>
</comment>
<dbReference type="FunFam" id="1.25.40.10:FF:000062">
    <property type="entry name" value="Signal recognition particle subunit SRP72"/>
    <property type="match status" value="1"/>
</dbReference>
<feature type="compositionally biased region" description="Basic residues" evidence="12">
    <location>
        <begin position="546"/>
        <end position="556"/>
    </location>
</feature>
<dbReference type="STRING" id="224129.A0A1W4X8G0"/>
<dbReference type="InterPro" id="IPR013699">
    <property type="entry name" value="Signal_recog_part_SRP72_RNA-bd"/>
</dbReference>
<evidence type="ECO:0000256" key="5">
    <source>
        <dbReference type="ARBA" id="ARBA00022490"/>
    </source>
</evidence>
<keyword evidence="9 11" id="KW-0733">Signal recognition particle</keyword>
<evidence type="ECO:0000256" key="4">
    <source>
        <dbReference type="ARBA" id="ARBA00018350"/>
    </source>
</evidence>
<dbReference type="InterPro" id="IPR031545">
    <property type="entry name" value="SRP72_TPR-like"/>
</dbReference>
<dbReference type="SUPFAM" id="SSF48452">
    <property type="entry name" value="TPR-like"/>
    <property type="match status" value="2"/>
</dbReference>
<feature type="compositionally biased region" description="Low complexity" evidence="12">
    <location>
        <begin position="617"/>
        <end position="627"/>
    </location>
</feature>
<keyword evidence="6" id="KW-0677">Repeat</keyword>
<dbReference type="GO" id="GO:0043022">
    <property type="term" value="F:ribosome binding"/>
    <property type="evidence" value="ECO:0007669"/>
    <property type="project" value="TreeGrafter"/>
</dbReference>
<dbReference type="PANTHER" id="PTHR14094:SF9">
    <property type="entry name" value="SIGNAL RECOGNITION PARTICLE SUBUNIT SRP72"/>
    <property type="match status" value="1"/>
</dbReference>
<dbReference type="GO" id="GO:0008312">
    <property type="term" value="F:7S RNA binding"/>
    <property type="evidence" value="ECO:0007669"/>
    <property type="project" value="InterPro"/>
</dbReference>
<evidence type="ECO:0000256" key="11">
    <source>
        <dbReference type="PIRNR" id="PIRNR038922"/>
    </source>
</evidence>
<evidence type="ECO:0000313" key="15">
    <source>
        <dbReference type="RefSeq" id="XP_018328625.1"/>
    </source>
</evidence>
<comment type="subcellular location">
    <subcellularLocation>
        <location evidence="2 11">Cytoplasm</location>
    </subcellularLocation>
    <subcellularLocation>
        <location evidence="1">Endoplasmic reticulum</location>
    </subcellularLocation>
</comment>
<evidence type="ECO:0000256" key="3">
    <source>
        <dbReference type="ARBA" id="ARBA00007676"/>
    </source>
</evidence>
<evidence type="ECO:0000256" key="6">
    <source>
        <dbReference type="ARBA" id="ARBA00022737"/>
    </source>
</evidence>
<dbReference type="PANTHER" id="PTHR14094">
    <property type="entry name" value="SIGNAL RECOGNITION PARTICLE 72"/>
    <property type="match status" value="1"/>
</dbReference>
<dbReference type="GO" id="GO:0005783">
    <property type="term" value="C:endoplasmic reticulum"/>
    <property type="evidence" value="ECO:0007669"/>
    <property type="project" value="UniProtKB-SubCell"/>
</dbReference>
<evidence type="ECO:0000256" key="8">
    <source>
        <dbReference type="ARBA" id="ARBA00022824"/>
    </source>
</evidence>
<evidence type="ECO:0000259" key="13">
    <source>
        <dbReference type="Pfam" id="PF08492"/>
    </source>
</evidence>
<keyword evidence="7" id="KW-0802">TPR repeat</keyword>
<dbReference type="GeneID" id="108739284"/>
<dbReference type="GO" id="GO:0006614">
    <property type="term" value="P:SRP-dependent cotranslational protein targeting to membrane"/>
    <property type="evidence" value="ECO:0007669"/>
    <property type="project" value="UniProtKB-UniRule"/>
</dbReference>
<dbReference type="InterPro" id="IPR026270">
    <property type="entry name" value="SRP72"/>
</dbReference>